<feature type="region of interest" description="Disordered" evidence="8">
    <location>
        <begin position="86"/>
        <end position="108"/>
    </location>
</feature>
<name>A0AAD8CJG3_ACIOX</name>
<evidence type="ECO:0000256" key="4">
    <source>
        <dbReference type="ARBA" id="ARBA00045406"/>
    </source>
</evidence>
<dbReference type="PANTHER" id="PTHR28615:SF2">
    <property type="entry name" value="PAK4-INHIBITOR INKA2"/>
    <property type="match status" value="1"/>
</dbReference>
<protein>
    <recommendedName>
        <fullName evidence="7">PAK4-inhibitor INKA2</fullName>
    </recommendedName>
    <alternativeName>
        <fullName evidence="6">PAK4-inhibitor inka2</fullName>
    </alternativeName>
</protein>
<reference evidence="10" key="1">
    <citation type="submission" date="2022-02" db="EMBL/GenBank/DDBJ databases">
        <title>Atlantic sturgeon de novo genome assembly.</title>
        <authorList>
            <person name="Stock M."/>
            <person name="Klopp C."/>
            <person name="Guiguen Y."/>
            <person name="Cabau C."/>
            <person name="Parinello H."/>
            <person name="Santidrian Yebra-Pimentel E."/>
            <person name="Kuhl H."/>
            <person name="Dirks R.P."/>
            <person name="Guessner J."/>
            <person name="Wuertz S."/>
            <person name="Du K."/>
            <person name="Schartl M."/>
        </authorList>
    </citation>
    <scope>NUCLEOTIDE SEQUENCE</scope>
    <source>
        <strain evidence="10">STURGEONOMICS-FGT-2020</strain>
        <tissue evidence="10">Whole blood</tissue>
    </source>
</reference>
<evidence type="ECO:0000259" key="9">
    <source>
        <dbReference type="Pfam" id="PF15342"/>
    </source>
</evidence>
<comment type="subunit">
    <text evidence="5">Interacts with PAK4.</text>
</comment>
<dbReference type="InterPro" id="IPR039201">
    <property type="entry name" value="Inka"/>
</dbReference>
<evidence type="ECO:0000256" key="5">
    <source>
        <dbReference type="ARBA" id="ARBA00046852"/>
    </source>
</evidence>
<comment type="subcellular location">
    <subcellularLocation>
        <location evidence="1">Nucleus</location>
    </subcellularLocation>
</comment>
<dbReference type="GO" id="GO:0019901">
    <property type="term" value="F:protein kinase binding"/>
    <property type="evidence" value="ECO:0007669"/>
    <property type="project" value="TreeGrafter"/>
</dbReference>
<comment type="similarity">
    <text evidence="2">Belongs to the INKA family.</text>
</comment>
<feature type="domain" description="FAM212" evidence="9">
    <location>
        <begin position="185"/>
        <end position="227"/>
    </location>
</feature>
<feature type="compositionally biased region" description="Low complexity" evidence="8">
    <location>
        <begin position="95"/>
        <end position="107"/>
    </location>
</feature>
<keyword evidence="11" id="KW-1185">Reference proteome</keyword>
<organism evidence="10 11">
    <name type="scientific">Acipenser oxyrinchus oxyrinchus</name>
    <dbReference type="NCBI Taxonomy" id="40147"/>
    <lineage>
        <taxon>Eukaryota</taxon>
        <taxon>Metazoa</taxon>
        <taxon>Chordata</taxon>
        <taxon>Craniata</taxon>
        <taxon>Vertebrata</taxon>
        <taxon>Euteleostomi</taxon>
        <taxon>Actinopterygii</taxon>
        <taxon>Chondrostei</taxon>
        <taxon>Acipenseriformes</taxon>
        <taxon>Acipenseridae</taxon>
        <taxon>Acipenser</taxon>
    </lineage>
</organism>
<dbReference type="EMBL" id="JAGXEW010000045">
    <property type="protein sequence ID" value="KAK1152624.1"/>
    <property type="molecule type" value="Genomic_DNA"/>
</dbReference>
<evidence type="ECO:0000256" key="2">
    <source>
        <dbReference type="ARBA" id="ARBA00008302"/>
    </source>
</evidence>
<comment type="function">
    <text evidence="4">Inhibitor of the serine/threonine-protein kinase PAK4. Acts by binding PAK4 in a substrate-like manner, inhibiting the protein kinase activity.</text>
</comment>
<keyword evidence="3" id="KW-0539">Nucleus</keyword>
<dbReference type="AlphaFoldDB" id="A0AAD8CJG3"/>
<feature type="compositionally biased region" description="Low complexity" evidence="8">
    <location>
        <begin position="135"/>
        <end position="152"/>
    </location>
</feature>
<evidence type="ECO:0000256" key="6">
    <source>
        <dbReference type="ARBA" id="ARBA00070090"/>
    </source>
</evidence>
<dbReference type="PANTHER" id="PTHR28615">
    <property type="entry name" value="PAK4-INHIBITOR INKA1-RELATED"/>
    <property type="match status" value="1"/>
</dbReference>
<dbReference type="Gene3D" id="3.30.200.20">
    <property type="entry name" value="Phosphorylase Kinase, domain 1"/>
    <property type="match status" value="1"/>
</dbReference>
<dbReference type="Pfam" id="PF15342">
    <property type="entry name" value="FAM212"/>
    <property type="match status" value="1"/>
</dbReference>
<evidence type="ECO:0000256" key="8">
    <source>
        <dbReference type="SAM" id="MobiDB-lite"/>
    </source>
</evidence>
<evidence type="ECO:0000313" key="11">
    <source>
        <dbReference type="Proteomes" id="UP001230051"/>
    </source>
</evidence>
<comment type="caution">
    <text evidence="10">The sequence shown here is derived from an EMBL/GenBank/DDBJ whole genome shotgun (WGS) entry which is preliminary data.</text>
</comment>
<dbReference type="GO" id="GO:0005634">
    <property type="term" value="C:nucleus"/>
    <property type="evidence" value="ECO:0007669"/>
    <property type="project" value="UniProtKB-SubCell"/>
</dbReference>
<feature type="region of interest" description="Disordered" evidence="8">
    <location>
        <begin position="120"/>
        <end position="159"/>
    </location>
</feature>
<evidence type="ECO:0000256" key="1">
    <source>
        <dbReference type="ARBA" id="ARBA00004123"/>
    </source>
</evidence>
<dbReference type="FunFam" id="3.30.200.20:FF:000319">
    <property type="entry name" value="Inka box actin regulator 2"/>
    <property type="match status" value="1"/>
</dbReference>
<sequence length="354" mass="39637">MARQLSKPERKTMDTCLRRLKQELLSMKESGDGLHDQMNSMMGALQELKLLQLQSALEQLQISESQRQLPATEEIKTRQEDWRVLRPSSFHTPRPASCSPSGPVSSSKHVLCARDEAGMMPSSEVHSRSSHHGSRVSSGPSEKESPSPIGSSAVDLHNDPPQAVDLQAIMQNLSREASLMDKGAAESMDDSNDWTSSLLCQSRNRQPLVLGDNIFADLVGNWLDLPEPEEKAPEGERNDHPLSVSKSQEIVKKFSLTANLFKKFLRSVRPDKEKLLKEKPGWMSLEEQGTKISKRPKKTVKQKGTFYLPFCAQSKSRKVPQPSEEKKPGTYITRGPHAVEKVQPVFDYNTAVWV</sequence>
<evidence type="ECO:0000313" key="10">
    <source>
        <dbReference type="EMBL" id="KAK1152624.1"/>
    </source>
</evidence>
<dbReference type="InterPro" id="IPR029267">
    <property type="entry name" value="FAM212"/>
</dbReference>
<dbReference type="GO" id="GO:0030291">
    <property type="term" value="F:protein serine/threonine kinase inhibitor activity"/>
    <property type="evidence" value="ECO:0007669"/>
    <property type="project" value="InterPro"/>
</dbReference>
<evidence type="ECO:0000256" key="7">
    <source>
        <dbReference type="ARBA" id="ARBA00072461"/>
    </source>
</evidence>
<accession>A0AAD8CJG3</accession>
<gene>
    <name evidence="10" type="primary">INKA2</name>
    <name evidence="10" type="ORF">AOXY_G30721</name>
</gene>
<evidence type="ECO:0000256" key="3">
    <source>
        <dbReference type="ARBA" id="ARBA00023242"/>
    </source>
</evidence>
<dbReference type="Proteomes" id="UP001230051">
    <property type="component" value="Unassembled WGS sequence"/>
</dbReference>
<proteinExistence type="inferred from homology"/>